<gene>
    <name evidence="1" type="ORF">MRB53_034912</name>
</gene>
<dbReference type="EMBL" id="CM056820">
    <property type="protein sequence ID" value="KAJ8615540.1"/>
    <property type="molecule type" value="Genomic_DNA"/>
</dbReference>
<protein>
    <submittedName>
        <fullName evidence="1">Uncharacterized protein</fullName>
    </submittedName>
</protein>
<comment type="caution">
    <text evidence="1">The sequence shown here is derived from an EMBL/GenBank/DDBJ whole genome shotgun (WGS) entry which is preliminary data.</text>
</comment>
<evidence type="ECO:0000313" key="1">
    <source>
        <dbReference type="EMBL" id="KAJ8615540.1"/>
    </source>
</evidence>
<organism evidence="1 2">
    <name type="scientific">Persea americana</name>
    <name type="common">Avocado</name>
    <dbReference type="NCBI Taxonomy" id="3435"/>
    <lineage>
        <taxon>Eukaryota</taxon>
        <taxon>Viridiplantae</taxon>
        <taxon>Streptophyta</taxon>
        <taxon>Embryophyta</taxon>
        <taxon>Tracheophyta</taxon>
        <taxon>Spermatophyta</taxon>
        <taxon>Magnoliopsida</taxon>
        <taxon>Magnoliidae</taxon>
        <taxon>Laurales</taxon>
        <taxon>Lauraceae</taxon>
        <taxon>Persea</taxon>
    </lineage>
</organism>
<name>A0ACC2K377_PERAE</name>
<dbReference type="Proteomes" id="UP001234297">
    <property type="component" value="Chromosome 12"/>
</dbReference>
<accession>A0ACC2K377</accession>
<keyword evidence="2" id="KW-1185">Reference proteome</keyword>
<proteinExistence type="predicted"/>
<reference evidence="1 2" key="1">
    <citation type="journal article" date="2022" name="Hortic Res">
        <title>A haplotype resolved chromosomal level avocado genome allows analysis of novel avocado genes.</title>
        <authorList>
            <person name="Nath O."/>
            <person name="Fletcher S.J."/>
            <person name="Hayward A."/>
            <person name="Shaw L.M."/>
            <person name="Masouleh A.K."/>
            <person name="Furtado A."/>
            <person name="Henry R.J."/>
            <person name="Mitter N."/>
        </authorList>
    </citation>
    <scope>NUCLEOTIDE SEQUENCE [LARGE SCALE GENOMIC DNA]</scope>
    <source>
        <strain evidence="2">cv. Hass</strain>
    </source>
</reference>
<sequence length="698" mass="79450">MAGNQKMQLLKSERRMFSSSDDNAVIKQVTATHAPDGREVEVRLILDVVEDVLKRSTPTIVVTTSQATLDAIDEKTQRGELAGMLEALAYTIHRIACEISCKCTGGGDAHATTMVLLNTLGSFSWDAKVVLALAAFAASYGEFWLTVQLHTVNPLAKSVALLKQLPNIFEHTEALKPRFDALNALIKAMLDVTKSIIELKELPEEYISPDTPAMLMAVSHIPTAVYWTIRAVVACSSQIIGLIGMGHEYITSTTEAWELSSLAHKVSNIHGHLRNQLIVCNQHIEEKKHLEAFNLLIRLFETTHIDNFKILKTVIQPKEDLPLVDGVTKKRVSIDILRRKIVILFISDIDVLHEELAVLIQIYNDIQHGKSERNFEVVWLPVVDRSVPWTETKQELFVHLASSMPWYSLHHPSLLEPAVYRYIKEVWHFAKKPLLVVLDGQGKVVCPNALHMMWIWGGLAFPFTSSREDMLWKEETWRLEFLVDDIDPGVQQWIREGRFICLYGGEDLEWIRKFTSVMRKVALEIELPMEMIYVGKGNPKERVRKINTTITGENLSSCWHDLVMIWFFWARLESMWFSKLQLGRTIENDAIMQEVMTMLTFDSSDEGWALISKGSTEMVKAQGKKMVDCLSSFHIWKENVEHEGFIAALAGALEPYHTHEHCTRLILPGTTGKIQENVICAECKRPMEKYILYRCCTD</sequence>
<evidence type="ECO:0000313" key="2">
    <source>
        <dbReference type="Proteomes" id="UP001234297"/>
    </source>
</evidence>